<feature type="compositionally biased region" description="Basic residues" evidence="1">
    <location>
        <begin position="62"/>
        <end position="72"/>
    </location>
</feature>
<name>A0AA45BVK0_XANCM</name>
<dbReference type="EMBL" id="PYJH01000040">
    <property type="protein sequence ID" value="PUE91646.1"/>
    <property type="molecule type" value="Genomic_DNA"/>
</dbReference>
<gene>
    <name evidence="2" type="ORF">C7T86_16845</name>
</gene>
<feature type="region of interest" description="Disordered" evidence="1">
    <location>
        <begin position="1"/>
        <end position="137"/>
    </location>
</feature>
<dbReference type="Proteomes" id="UP000251513">
    <property type="component" value="Unassembled WGS sequence"/>
</dbReference>
<dbReference type="AlphaFoldDB" id="A0AA45BVK0"/>
<accession>A0AA45BVK0</accession>
<evidence type="ECO:0000313" key="2">
    <source>
        <dbReference type="EMBL" id="PUE91646.1"/>
    </source>
</evidence>
<organism evidence="2 3">
    <name type="scientific">Xanthomonas campestris pv. malvacearum</name>
    <dbReference type="NCBI Taxonomy" id="86040"/>
    <lineage>
        <taxon>Bacteria</taxon>
        <taxon>Pseudomonadati</taxon>
        <taxon>Pseudomonadota</taxon>
        <taxon>Gammaproteobacteria</taxon>
        <taxon>Lysobacterales</taxon>
        <taxon>Lysobacteraceae</taxon>
        <taxon>Xanthomonas</taxon>
    </lineage>
</organism>
<proteinExistence type="predicted"/>
<feature type="compositionally biased region" description="Basic and acidic residues" evidence="1">
    <location>
        <begin position="52"/>
        <end position="61"/>
    </location>
</feature>
<evidence type="ECO:0000313" key="3">
    <source>
        <dbReference type="Proteomes" id="UP000251513"/>
    </source>
</evidence>
<comment type="caution">
    <text evidence="2">The sequence shown here is derived from an EMBL/GenBank/DDBJ whole genome shotgun (WGS) entry which is preliminary data.</text>
</comment>
<sequence>MCGPQRARAARRTPGVYRLGQRSVARPERAATPSRRADVAAADTTCHAKARVSGDRGDPAARRRHGNQHRPGSRTVCSGMARLSGVPSSTEVPLRNKKRRTRAPDPGPPPSTPGLSPGTRMRQPLCAQPRATAMRQR</sequence>
<protein>
    <submittedName>
        <fullName evidence="2">Uncharacterized protein</fullName>
    </submittedName>
</protein>
<evidence type="ECO:0000256" key="1">
    <source>
        <dbReference type="SAM" id="MobiDB-lite"/>
    </source>
</evidence>
<reference evidence="2 3" key="1">
    <citation type="submission" date="2018-03" db="EMBL/GenBank/DDBJ databases">
        <title>Sequencing of reference strains of Xanthomonas.</title>
        <authorList>
            <person name="Studholme D.J."/>
            <person name="Vicente J."/>
            <person name="Sarris P."/>
        </authorList>
    </citation>
    <scope>NUCLEOTIDE SEQUENCE [LARGE SCALE GENOMIC DNA]</scope>
    <source>
        <strain evidence="2 3">WHRI 5232</strain>
    </source>
</reference>